<dbReference type="Gene3D" id="1.10.10.1320">
    <property type="entry name" value="Anti-sigma factor, zinc-finger domain"/>
    <property type="match status" value="1"/>
</dbReference>
<dbReference type="OrthoDB" id="978166at2"/>
<proteinExistence type="predicted"/>
<reference evidence="2 3" key="1">
    <citation type="submission" date="2017-02" db="EMBL/GenBank/DDBJ databases">
        <authorList>
            <person name="Peterson S.W."/>
        </authorList>
    </citation>
    <scope>NUCLEOTIDE SEQUENCE [LARGE SCALE GENOMIC DNA]</scope>
    <source>
        <strain evidence="2 3">DSM 25262</strain>
    </source>
</reference>
<evidence type="ECO:0000313" key="3">
    <source>
        <dbReference type="Proteomes" id="UP000190961"/>
    </source>
</evidence>
<sequence length="284" mass="32403">MSYKPDQNDWMAYLYGELEGAEKEKMEQYLLSDANARKELEQFQYLRKMMGAVEDKEVIAPPIVLGDNKQRFIWNTPAVRIISSIAASLLIIMLVGKFTDTQISMSGNEFKISFGEPKKVEATQSVTNTPLLSAEEVQNMINQSLNQNNIAMQTSWKETQQKLDASVRSNLASNSNKIDRLVKEASSASQDQIRQFVSTLQNENTEVVKNYFQLTASEQKKYIENLLVDFAKYLQQQRSDDLQLVQTQLKAIEQNTDIFKQETEQILSSIITTVNAAEVKETKY</sequence>
<dbReference type="AlphaFoldDB" id="A0A1T5K2G3"/>
<keyword evidence="1" id="KW-0812">Transmembrane</keyword>
<keyword evidence="3" id="KW-1185">Reference proteome</keyword>
<keyword evidence="1" id="KW-0472">Membrane</keyword>
<accession>A0A1T5K2G3</accession>
<dbReference type="InterPro" id="IPR041916">
    <property type="entry name" value="Anti_sigma_zinc_sf"/>
</dbReference>
<gene>
    <name evidence="2" type="ORF">SAMN05660236_1722</name>
</gene>
<dbReference type="STRING" id="688867.SAMN05660236_1722"/>
<evidence type="ECO:0008006" key="4">
    <source>
        <dbReference type="Google" id="ProtNLM"/>
    </source>
</evidence>
<dbReference type="RefSeq" id="WP_079686245.1">
    <property type="nucleotide sequence ID" value="NZ_FUZU01000001.1"/>
</dbReference>
<protein>
    <recommendedName>
        <fullName evidence="4">Anti-sigma factor</fullName>
    </recommendedName>
</protein>
<dbReference type="EMBL" id="FUZU01000001">
    <property type="protein sequence ID" value="SKC57678.1"/>
    <property type="molecule type" value="Genomic_DNA"/>
</dbReference>
<name>A0A1T5K2G3_9BACT</name>
<evidence type="ECO:0000256" key="1">
    <source>
        <dbReference type="SAM" id="Phobius"/>
    </source>
</evidence>
<evidence type="ECO:0000313" key="2">
    <source>
        <dbReference type="EMBL" id="SKC57678.1"/>
    </source>
</evidence>
<organism evidence="2 3">
    <name type="scientific">Ohtaekwangia koreensis</name>
    <dbReference type="NCBI Taxonomy" id="688867"/>
    <lineage>
        <taxon>Bacteria</taxon>
        <taxon>Pseudomonadati</taxon>
        <taxon>Bacteroidota</taxon>
        <taxon>Cytophagia</taxon>
        <taxon>Cytophagales</taxon>
        <taxon>Fulvivirgaceae</taxon>
        <taxon>Ohtaekwangia</taxon>
    </lineage>
</organism>
<keyword evidence="1" id="KW-1133">Transmembrane helix</keyword>
<feature type="transmembrane region" description="Helical" evidence="1">
    <location>
        <begin position="78"/>
        <end position="96"/>
    </location>
</feature>
<dbReference type="Proteomes" id="UP000190961">
    <property type="component" value="Unassembled WGS sequence"/>
</dbReference>